<dbReference type="GO" id="GO:0008360">
    <property type="term" value="P:regulation of cell shape"/>
    <property type="evidence" value="ECO:0007669"/>
    <property type="project" value="UniProtKB-KW"/>
</dbReference>
<organism evidence="9 10">
    <name type="scientific">Candidatus Planktophila versatilis</name>
    <dbReference type="NCBI Taxonomy" id="1884905"/>
    <lineage>
        <taxon>Bacteria</taxon>
        <taxon>Bacillati</taxon>
        <taxon>Actinomycetota</taxon>
        <taxon>Actinomycetes</taxon>
        <taxon>Candidatus Nanopelagicales</taxon>
        <taxon>Candidatus Nanopelagicaceae</taxon>
        <taxon>Candidatus Planktophila</taxon>
    </lineage>
</organism>
<keyword evidence="7 8" id="KW-0472">Membrane</keyword>
<feature type="transmembrane region" description="Helical" evidence="8">
    <location>
        <begin position="134"/>
        <end position="156"/>
    </location>
</feature>
<evidence type="ECO:0000256" key="5">
    <source>
        <dbReference type="ARBA" id="ARBA00022960"/>
    </source>
</evidence>
<dbReference type="NCBIfam" id="TIGR03426">
    <property type="entry name" value="shape_MreD"/>
    <property type="match status" value="1"/>
</dbReference>
<dbReference type="Proteomes" id="UP000217194">
    <property type="component" value="Chromosome"/>
</dbReference>
<feature type="transmembrane region" description="Helical" evidence="8">
    <location>
        <begin position="6"/>
        <end position="24"/>
    </location>
</feature>
<proteinExistence type="inferred from homology"/>
<keyword evidence="5" id="KW-0133">Cell shape</keyword>
<keyword evidence="3" id="KW-1003">Cell membrane</keyword>
<feature type="transmembrane region" description="Helical" evidence="8">
    <location>
        <begin position="74"/>
        <end position="93"/>
    </location>
</feature>
<evidence type="ECO:0000256" key="4">
    <source>
        <dbReference type="ARBA" id="ARBA00022692"/>
    </source>
</evidence>
<comment type="subcellular location">
    <subcellularLocation>
        <location evidence="1">Cell membrane</location>
        <topology evidence="1">Multi-pass membrane protein</topology>
    </subcellularLocation>
</comment>
<evidence type="ECO:0000256" key="1">
    <source>
        <dbReference type="ARBA" id="ARBA00004651"/>
    </source>
</evidence>
<evidence type="ECO:0000313" key="9">
    <source>
        <dbReference type="EMBL" id="ASY22813.1"/>
    </source>
</evidence>
<evidence type="ECO:0000256" key="2">
    <source>
        <dbReference type="ARBA" id="ARBA00007776"/>
    </source>
</evidence>
<comment type="similarity">
    <text evidence="2">Belongs to the MreD family.</text>
</comment>
<keyword evidence="6 8" id="KW-1133">Transmembrane helix</keyword>
<reference evidence="9 10" key="1">
    <citation type="submission" date="2016-07" db="EMBL/GenBank/DDBJ databases">
        <title>High microdiversification within the ubiquitous acI lineage of Actinobacteria.</title>
        <authorList>
            <person name="Neuenschwander S.M."/>
            <person name="Salcher M."/>
            <person name="Ghai R."/>
            <person name="Pernthaler J."/>
        </authorList>
    </citation>
    <scope>NUCLEOTIDE SEQUENCE [LARGE SCALE GENOMIC DNA]</scope>
    <source>
        <strain evidence="9">MMS-IIB-76</strain>
    </source>
</reference>
<feature type="transmembrane region" description="Helical" evidence="8">
    <location>
        <begin position="105"/>
        <end position="128"/>
    </location>
</feature>
<evidence type="ECO:0000256" key="7">
    <source>
        <dbReference type="ARBA" id="ARBA00023136"/>
    </source>
</evidence>
<dbReference type="EMBL" id="CP016778">
    <property type="protein sequence ID" value="ASY22813.1"/>
    <property type="molecule type" value="Genomic_DNA"/>
</dbReference>
<evidence type="ECO:0000256" key="8">
    <source>
        <dbReference type="SAM" id="Phobius"/>
    </source>
</evidence>
<accession>A0AAC9YW25</accession>
<protein>
    <submittedName>
        <fullName evidence="9">Rod shape-determining protein MreD</fullName>
    </submittedName>
</protein>
<dbReference type="GO" id="GO:0005886">
    <property type="term" value="C:plasma membrane"/>
    <property type="evidence" value="ECO:0007669"/>
    <property type="project" value="UniProtKB-SubCell"/>
</dbReference>
<gene>
    <name evidence="9" type="ORF">A1sIIB76_04485</name>
</gene>
<evidence type="ECO:0000313" key="10">
    <source>
        <dbReference type="Proteomes" id="UP000217194"/>
    </source>
</evidence>
<keyword evidence="4 8" id="KW-0812">Transmembrane</keyword>
<dbReference type="InterPro" id="IPR007227">
    <property type="entry name" value="Cell_shape_determining_MreD"/>
</dbReference>
<name>A0AAC9YW25_9ACTN</name>
<sequence length="173" mass="18623">MTIRRYLLSIPIFLFIYVLQEAFITQLRLPLGGFSLLLISTLIWATLSTPEIGALTGFGAGILMDLSQSSPGPMGHWTLVLILAGYGVAFLGYGDDNIRSNPINIVLITTVGVVASQFVFLLLGFLLGQELGSISHIAFLLAGSAFWTAIVSPLVLKILAFIHANVFGTRSLL</sequence>
<evidence type="ECO:0000256" key="6">
    <source>
        <dbReference type="ARBA" id="ARBA00022989"/>
    </source>
</evidence>
<evidence type="ECO:0000256" key="3">
    <source>
        <dbReference type="ARBA" id="ARBA00022475"/>
    </source>
</evidence>
<dbReference type="AlphaFoldDB" id="A0AAC9YW25"/>